<dbReference type="STRING" id="1419482.SAMN05444266_101533"/>
<protein>
    <submittedName>
        <fullName evidence="1">GxxExxY protein</fullName>
    </submittedName>
</protein>
<accession>A0A1M6W9G6</accession>
<dbReference type="InterPro" id="IPR026350">
    <property type="entry name" value="GxxExxY"/>
</dbReference>
<dbReference type="NCBIfam" id="TIGR04256">
    <property type="entry name" value="GxxExxY"/>
    <property type="match status" value="1"/>
</dbReference>
<dbReference type="AlphaFoldDB" id="A0A1M6W9G6"/>
<proteinExistence type="predicted"/>
<reference evidence="1 2" key="1">
    <citation type="submission" date="2016-11" db="EMBL/GenBank/DDBJ databases">
        <authorList>
            <person name="Jaros S."/>
            <person name="Januszkiewicz K."/>
            <person name="Wedrychowicz H."/>
        </authorList>
    </citation>
    <scope>NUCLEOTIDE SEQUENCE [LARGE SCALE GENOMIC DNA]</scope>
    <source>
        <strain evidence="1 2">DSM 27406</strain>
    </source>
</reference>
<dbReference type="RefSeq" id="WP_073077736.1">
    <property type="nucleotide sequence ID" value="NZ_FRBL01000001.1"/>
</dbReference>
<evidence type="ECO:0000313" key="2">
    <source>
        <dbReference type="Proteomes" id="UP000184420"/>
    </source>
</evidence>
<dbReference type="OrthoDB" id="1119698at2"/>
<dbReference type="Proteomes" id="UP000184420">
    <property type="component" value="Unassembled WGS sequence"/>
</dbReference>
<dbReference type="Pfam" id="PF13366">
    <property type="entry name" value="PDDEXK_3"/>
    <property type="match status" value="1"/>
</dbReference>
<evidence type="ECO:0000313" key="1">
    <source>
        <dbReference type="EMBL" id="SHK90269.1"/>
    </source>
</evidence>
<name>A0A1M6W9G6_9BACT</name>
<organism evidence="1 2">
    <name type="scientific">Chitinophaga jiangningensis</name>
    <dbReference type="NCBI Taxonomy" id="1419482"/>
    <lineage>
        <taxon>Bacteria</taxon>
        <taxon>Pseudomonadati</taxon>
        <taxon>Bacteroidota</taxon>
        <taxon>Chitinophagia</taxon>
        <taxon>Chitinophagales</taxon>
        <taxon>Chitinophagaceae</taxon>
        <taxon>Chitinophaga</taxon>
    </lineage>
</organism>
<dbReference type="EMBL" id="FRBL01000001">
    <property type="protein sequence ID" value="SHK90269.1"/>
    <property type="molecule type" value="Genomic_DNA"/>
</dbReference>
<sequence>MTENEISKEIVDLCFHLHQRYGPGLFESVYHRLLVYELERNGFFVRTEVGVDIEHDEIIIENAFKADIIINNKVIVEIKSLKALEEVHFKQLYTYLKLSEIKLGLLVNFNVKLIKDGIHRVVCNL</sequence>
<keyword evidence="2" id="KW-1185">Reference proteome</keyword>
<gene>
    <name evidence="1" type="ORF">SAMN05444266_101533</name>
</gene>